<dbReference type="RefSeq" id="WP_275683072.1">
    <property type="nucleotide sequence ID" value="NZ_JAJLJH010000003.1"/>
</dbReference>
<name>A0A9X1YMC4_9BURK</name>
<evidence type="ECO:0000259" key="1">
    <source>
        <dbReference type="PROSITE" id="PS50995"/>
    </source>
</evidence>
<accession>A0A9X1YMC4</accession>
<evidence type="ECO:0000313" key="2">
    <source>
        <dbReference type="EMBL" id="MCK9687037.1"/>
    </source>
</evidence>
<dbReference type="InterPro" id="IPR036388">
    <property type="entry name" value="WH-like_DNA-bd_sf"/>
</dbReference>
<dbReference type="Gene3D" id="1.10.10.10">
    <property type="entry name" value="Winged helix-like DNA-binding domain superfamily/Winged helix DNA-binding domain"/>
    <property type="match status" value="1"/>
</dbReference>
<dbReference type="SUPFAM" id="SSF46785">
    <property type="entry name" value="Winged helix' DNA-binding domain"/>
    <property type="match status" value="1"/>
</dbReference>
<dbReference type="PANTHER" id="PTHR33164:SF103">
    <property type="entry name" value="REGULATORY PROTEIN MARR"/>
    <property type="match status" value="1"/>
</dbReference>
<dbReference type="SMART" id="SM00347">
    <property type="entry name" value="HTH_MARR"/>
    <property type="match status" value="1"/>
</dbReference>
<dbReference type="PROSITE" id="PS50995">
    <property type="entry name" value="HTH_MARR_2"/>
    <property type="match status" value="1"/>
</dbReference>
<gene>
    <name evidence="2" type="ORF">LPC04_15095</name>
</gene>
<dbReference type="InterPro" id="IPR036390">
    <property type="entry name" value="WH_DNA-bd_sf"/>
</dbReference>
<dbReference type="EMBL" id="JAJLJH010000003">
    <property type="protein sequence ID" value="MCK9687037.1"/>
    <property type="molecule type" value="Genomic_DNA"/>
</dbReference>
<dbReference type="GO" id="GO:0003700">
    <property type="term" value="F:DNA-binding transcription factor activity"/>
    <property type="evidence" value="ECO:0007669"/>
    <property type="project" value="InterPro"/>
</dbReference>
<dbReference type="GO" id="GO:0006950">
    <property type="term" value="P:response to stress"/>
    <property type="evidence" value="ECO:0007669"/>
    <property type="project" value="TreeGrafter"/>
</dbReference>
<dbReference type="Proteomes" id="UP001139353">
    <property type="component" value="Unassembled WGS sequence"/>
</dbReference>
<reference evidence="2" key="1">
    <citation type="submission" date="2021-11" db="EMBL/GenBank/DDBJ databases">
        <title>BS-T2-15 a new species belonging to the Comamonadaceae family isolated from the soil of a French oak forest.</title>
        <authorList>
            <person name="Mieszkin S."/>
            <person name="Alain K."/>
        </authorList>
    </citation>
    <scope>NUCLEOTIDE SEQUENCE</scope>
    <source>
        <strain evidence="2">BS-T2-15</strain>
    </source>
</reference>
<sequence>MPADLQPLGHAIKRAQYRHHRAVDAALIEIGTTLAQWDALRAIARNPESSSHKLAGLTFQSDQSFGALAGRMVERGLIQRVAGEGRALLHHLTPEGEEMLAAGSTVVDRLLAASFAPLNKAERQQLRALLSKLLGDDAP</sequence>
<dbReference type="AlphaFoldDB" id="A0A9X1YMC4"/>
<protein>
    <submittedName>
        <fullName evidence="2">MarR family winged helix-turn-helix transcriptional regulator</fullName>
    </submittedName>
</protein>
<dbReference type="InterPro" id="IPR000835">
    <property type="entry name" value="HTH_MarR-typ"/>
</dbReference>
<feature type="domain" description="HTH marR-type" evidence="1">
    <location>
        <begin position="5"/>
        <end position="135"/>
    </location>
</feature>
<proteinExistence type="predicted"/>
<evidence type="ECO:0000313" key="3">
    <source>
        <dbReference type="Proteomes" id="UP001139353"/>
    </source>
</evidence>
<keyword evidence="3" id="KW-1185">Reference proteome</keyword>
<dbReference type="PANTHER" id="PTHR33164">
    <property type="entry name" value="TRANSCRIPTIONAL REGULATOR, MARR FAMILY"/>
    <property type="match status" value="1"/>
</dbReference>
<organism evidence="2 3">
    <name type="scientific">Scleromatobacter humisilvae</name>
    <dbReference type="NCBI Taxonomy" id="2897159"/>
    <lineage>
        <taxon>Bacteria</taxon>
        <taxon>Pseudomonadati</taxon>
        <taxon>Pseudomonadota</taxon>
        <taxon>Betaproteobacteria</taxon>
        <taxon>Burkholderiales</taxon>
        <taxon>Sphaerotilaceae</taxon>
        <taxon>Scleromatobacter</taxon>
    </lineage>
</organism>
<dbReference type="InterPro" id="IPR039422">
    <property type="entry name" value="MarR/SlyA-like"/>
</dbReference>
<comment type="caution">
    <text evidence="2">The sequence shown here is derived from an EMBL/GenBank/DDBJ whole genome shotgun (WGS) entry which is preliminary data.</text>
</comment>
<dbReference type="Pfam" id="PF12802">
    <property type="entry name" value="MarR_2"/>
    <property type="match status" value="1"/>
</dbReference>